<dbReference type="Proteomes" id="UP000629287">
    <property type="component" value="Unassembled WGS sequence"/>
</dbReference>
<keyword evidence="6" id="KW-1185">Reference proteome</keyword>
<keyword evidence="3" id="KW-0804">Transcription</keyword>
<dbReference type="InterPro" id="IPR001387">
    <property type="entry name" value="Cro/C1-type_HTH"/>
</dbReference>
<evidence type="ECO:0000256" key="1">
    <source>
        <dbReference type="ARBA" id="ARBA00023015"/>
    </source>
</evidence>
<evidence type="ECO:0000313" key="5">
    <source>
        <dbReference type="EMBL" id="MBE1601301.1"/>
    </source>
</evidence>
<dbReference type="InterPro" id="IPR052359">
    <property type="entry name" value="HTH-type_reg/antitoxin"/>
</dbReference>
<feature type="domain" description="HTH cro/C1-type" evidence="4">
    <location>
        <begin position="23"/>
        <end position="69"/>
    </location>
</feature>
<evidence type="ECO:0000256" key="2">
    <source>
        <dbReference type="ARBA" id="ARBA00023125"/>
    </source>
</evidence>
<dbReference type="InterPro" id="IPR010982">
    <property type="entry name" value="Lambda_DNA-bd_dom_sf"/>
</dbReference>
<organism evidence="5 6">
    <name type="scientific">Streptomyces stelliscabiei</name>
    <dbReference type="NCBI Taxonomy" id="146820"/>
    <lineage>
        <taxon>Bacteria</taxon>
        <taxon>Bacillati</taxon>
        <taxon>Actinomycetota</taxon>
        <taxon>Actinomycetes</taxon>
        <taxon>Kitasatosporales</taxon>
        <taxon>Streptomycetaceae</taxon>
        <taxon>Streptomyces</taxon>
    </lineage>
</organism>
<dbReference type="SUPFAM" id="SSF47413">
    <property type="entry name" value="lambda repressor-like DNA-binding domains"/>
    <property type="match status" value="1"/>
</dbReference>
<dbReference type="PROSITE" id="PS50943">
    <property type="entry name" value="HTH_CROC1"/>
    <property type="match status" value="1"/>
</dbReference>
<gene>
    <name evidence="5" type="ORF">H4687_007430</name>
</gene>
<proteinExistence type="predicted"/>
<dbReference type="GeneID" id="86831926"/>
<protein>
    <submittedName>
        <fullName evidence="5">DNA-binding XRE family transcriptional regulator</fullName>
    </submittedName>
</protein>
<comment type="caution">
    <text evidence="5">The sequence shown here is derived from an EMBL/GenBank/DDBJ whole genome shotgun (WGS) entry which is preliminary data.</text>
</comment>
<dbReference type="Pfam" id="PF01381">
    <property type="entry name" value="HTH_3"/>
    <property type="match status" value="1"/>
</dbReference>
<dbReference type="PANTHER" id="PTHR36511">
    <property type="entry name" value="MERR FAMILY BACTERIAL REGULATORY PROTEIN"/>
    <property type="match status" value="1"/>
</dbReference>
<evidence type="ECO:0000313" key="6">
    <source>
        <dbReference type="Proteomes" id="UP000629287"/>
    </source>
</evidence>
<dbReference type="GO" id="GO:0003677">
    <property type="term" value="F:DNA binding"/>
    <property type="evidence" value="ECO:0007669"/>
    <property type="project" value="UniProtKB-KW"/>
</dbReference>
<reference evidence="5 6" key="1">
    <citation type="submission" date="2020-10" db="EMBL/GenBank/DDBJ databases">
        <title>Sequencing the genomes of 1000 actinobacteria strains.</title>
        <authorList>
            <person name="Klenk H.-P."/>
        </authorList>
    </citation>
    <scope>NUCLEOTIDE SEQUENCE [LARGE SCALE GENOMIC DNA]</scope>
    <source>
        <strain evidence="5 6">DSM 41803</strain>
    </source>
</reference>
<name>A0A8I0P7N4_9ACTN</name>
<dbReference type="AlphaFoldDB" id="A0A8I0P7N4"/>
<evidence type="ECO:0000259" key="4">
    <source>
        <dbReference type="PROSITE" id="PS50943"/>
    </source>
</evidence>
<sequence>MTERVKARIHVRRSLPEPALRVALRKRAGLTQKELAEILGVDRTAIAHWEAGRRTPDGSRLDDYAEALEACKDAT</sequence>
<dbReference type="Gene3D" id="1.10.260.40">
    <property type="entry name" value="lambda repressor-like DNA-binding domains"/>
    <property type="match status" value="1"/>
</dbReference>
<keyword evidence="2 5" id="KW-0238">DNA-binding</keyword>
<dbReference type="CDD" id="cd00093">
    <property type="entry name" value="HTH_XRE"/>
    <property type="match status" value="1"/>
</dbReference>
<dbReference type="RefSeq" id="WP_159026217.1">
    <property type="nucleotide sequence ID" value="NZ_JADBGF010000001.1"/>
</dbReference>
<keyword evidence="1" id="KW-0805">Transcription regulation</keyword>
<evidence type="ECO:0000256" key="3">
    <source>
        <dbReference type="ARBA" id="ARBA00023163"/>
    </source>
</evidence>
<dbReference type="EMBL" id="JADBGF010000001">
    <property type="protein sequence ID" value="MBE1601301.1"/>
    <property type="molecule type" value="Genomic_DNA"/>
</dbReference>
<dbReference type="PANTHER" id="PTHR36511:SF3">
    <property type="entry name" value="ANTITOXIN HIGA-2"/>
    <property type="match status" value="1"/>
</dbReference>
<dbReference type="SMART" id="SM00530">
    <property type="entry name" value="HTH_XRE"/>
    <property type="match status" value="1"/>
</dbReference>
<accession>A0A8I0P7N4</accession>